<accession>A0ABV9BTA7</accession>
<sequence length="61" mass="6940">MVVTVSALGWPRAVGAGLCRCCHRCEQVIYYDPNNPAYQRTAGFTMPEEFLPAFREAFERL</sequence>
<keyword evidence="2" id="KW-1185">Reference proteome</keyword>
<organism evidence="1 2">
    <name type="scientific">Streptomyces ehimensis</name>
    <dbReference type="NCBI Taxonomy" id="68195"/>
    <lineage>
        <taxon>Bacteria</taxon>
        <taxon>Bacillati</taxon>
        <taxon>Actinomycetota</taxon>
        <taxon>Actinomycetes</taxon>
        <taxon>Kitasatosporales</taxon>
        <taxon>Streptomycetaceae</taxon>
        <taxon>Streptomyces</taxon>
    </lineage>
</organism>
<dbReference type="Proteomes" id="UP001595990">
    <property type="component" value="Unassembled WGS sequence"/>
</dbReference>
<evidence type="ECO:0000313" key="1">
    <source>
        <dbReference type="EMBL" id="MFC4517256.1"/>
    </source>
</evidence>
<gene>
    <name evidence="1" type="ORF">ACFPEN_30625</name>
</gene>
<evidence type="ECO:0000313" key="2">
    <source>
        <dbReference type="Proteomes" id="UP001595990"/>
    </source>
</evidence>
<dbReference type="RefSeq" id="WP_411952362.1">
    <property type="nucleotide sequence ID" value="NZ_JBHSFS010000019.1"/>
</dbReference>
<proteinExistence type="predicted"/>
<dbReference type="EMBL" id="JBHSFS010000019">
    <property type="protein sequence ID" value="MFC4517256.1"/>
    <property type="molecule type" value="Genomic_DNA"/>
</dbReference>
<name>A0ABV9BTA7_9ACTN</name>
<comment type="caution">
    <text evidence="1">The sequence shown here is derived from an EMBL/GenBank/DDBJ whole genome shotgun (WGS) entry which is preliminary data.</text>
</comment>
<protein>
    <submittedName>
        <fullName evidence="1">Uncharacterized protein</fullName>
    </submittedName>
</protein>
<reference evidence="2" key="1">
    <citation type="journal article" date="2019" name="Int. J. Syst. Evol. Microbiol.">
        <title>The Global Catalogue of Microorganisms (GCM) 10K type strain sequencing project: providing services to taxonomists for standard genome sequencing and annotation.</title>
        <authorList>
            <consortium name="The Broad Institute Genomics Platform"/>
            <consortium name="The Broad Institute Genome Sequencing Center for Infectious Disease"/>
            <person name="Wu L."/>
            <person name="Ma J."/>
        </authorList>
    </citation>
    <scope>NUCLEOTIDE SEQUENCE [LARGE SCALE GENOMIC DNA]</scope>
    <source>
        <strain evidence="2">CECT 8064</strain>
    </source>
</reference>